<dbReference type="AlphaFoldDB" id="A0A0L7R493"/>
<dbReference type="EMBL" id="KQ414657">
    <property type="protein sequence ID" value="KOC65697.1"/>
    <property type="molecule type" value="Genomic_DNA"/>
</dbReference>
<evidence type="ECO:0000313" key="2">
    <source>
        <dbReference type="Proteomes" id="UP000053825"/>
    </source>
</evidence>
<proteinExistence type="predicted"/>
<evidence type="ECO:0000313" key="1">
    <source>
        <dbReference type="EMBL" id="KOC65697.1"/>
    </source>
</evidence>
<dbReference type="Proteomes" id="UP000053825">
    <property type="component" value="Unassembled WGS sequence"/>
</dbReference>
<name>A0A0L7R493_9HYME</name>
<protein>
    <submittedName>
        <fullName evidence="1">Uncharacterized protein</fullName>
    </submittedName>
</protein>
<sequence length="50" mass="5814">MIAGGLTDIPNWKRRMMYCTLKTLFHLYRVPTEEQVDVVICENNTGNEVL</sequence>
<gene>
    <name evidence="1" type="ORF">WH47_10159</name>
</gene>
<accession>A0A0L7R493</accession>
<organism evidence="1 2">
    <name type="scientific">Habropoda laboriosa</name>
    <dbReference type="NCBI Taxonomy" id="597456"/>
    <lineage>
        <taxon>Eukaryota</taxon>
        <taxon>Metazoa</taxon>
        <taxon>Ecdysozoa</taxon>
        <taxon>Arthropoda</taxon>
        <taxon>Hexapoda</taxon>
        <taxon>Insecta</taxon>
        <taxon>Pterygota</taxon>
        <taxon>Neoptera</taxon>
        <taxon>Endopterygota</taxon>
        <taxon>Hymenoptera</taxon>
        <taxon>Apocrita</taxon>
        <taxon>Aculeata</taxon>
        <taxon>Apoidea</taxon>
        <taxon>Anthophila</taxon>
        <taxon>Apidae</taxon>
        <taxon>Habropoda</taxon>
    </lineage>
</organism>
<reference evidence="1 2" key="1">
    <citation type="submission" date="2015-07" db="EMBL/GenBank/DDBJ databases">
        <title>The genome of Habropoda laboriosa.</title>
        <authorList>
            <person name="Pan H."/>
            <person name="Kapheim K."/>
        </authorList>
    </citation>
    <scope>NUCLEOTIDE SEQUENCE [LARGE SCALE GENOMIC DNA]</scope>
    <source>
        <strain evidence="1">0110345459</strain>
    </source>
</reference>
<keyword evidence="2" id="KW-1185">Reference proteome</keyword>